<dbReference type="Proteomes" id="UP000256708">
    <property type="component" value="Unassembled WGS sequence"/>
</dbReference>
<comment type="caution">
    <text evidence="2">The sequence shown here is derived from an EMBL/GenBank/DDBJ whole genome shotgun (WGS) entry which is preliminary data.</text>
</comment>
<protein>
    <recommendedName>
        <fullName evidence="4">Cadherin repeat domain-containing protein</fullName>
    </recommendedName>
</protein>
<accession>A0A3D8LD67</accession>
<feature type="chain" id="PRO_5017571008" description="Cadherin repeat domain-containing protein" evidence="1">
    <location>
        <begin position="21"/>
        <end position="535"/>
    </location>
</feature>
<feature type="signal peptide" evidence="1">
    <location>
        <begin position="1"/>
        <end position="20"/>
    </location>
</feature>
<evidence type="ECO:0000313" key="3">
    <source>
        <dbReference type="Proteomes" id="UP000256708"/>
    </source>
</evidence>
<name>A0A3D8LD67_9BACT</name>
<keyword evidence="1" id="KW-0732">Signal</keyword>
<dbReference type="OrthoDB" id="844454at2"/>
<gene>
    <name evidence="2" type="ORF">DXT99_09880</name>
</gene>
<sequence>MKKSILFFSVFLLFITKVSAQNDTVRVPAPTVIASPPTVINTPLKLNFPEQPNWNVLKEGERLQFEAKASGGADSTYTYALTQGREEGMEFDSLGRFSWTPSYDFVDRLSDGRTVQLLFEARNKKGESVNQVVELKVEHVNRPPVVAELKPFYVRYSTQNTYTIESSAVKDEDNDPIVFVPVTNAMPQGAKLSAQGEFTWKPSTSQFRQLQKEPLMLEFYVEDQPAKARTKGTFKIAATQQDLPPSIQMIPSQKRFAYDENATINIMFQLTDENGESDIASFSFISENTNVPATALVKNTPSQYEFIWRPGYDFVKDPLDSLTFDVTFFVMDRSNQRDTRTVTFAIKNAVNEEEMDQKLYNEYRSSLVKAWDLMEQLKEAEKDLKKKYNRAKRGKKGRSLTNASLGAVTGISPVVVEEPGTSKKITAVGGTMVMTIGTLEATEVIGRSTKDLIERLNYIIEKRNELQTKGDIFARKYALKSSRRSPEFMKDVDNFVAVMSLKGMVALELDAGWQNKSKPTNENVTKTFKDFSSGN</sequence>
<evidence type="ECO:0000313" key="2">
    <source>
        <dbReference type="EMBL" id="RDV15358.1"/>
    </source>
</evidence>
<reference evidence="3" key="1">
    <citation type="submission" date="2018-08" db="EMBL/GenBank/DDBJ databases">
        <authorList>
            <person name="Liu Z.-W."/>
            <person name="Du Z.-J."/>
        </authorList>
    </citation>
    <scope>NUCLEOTIDE SEQUENCE [LARGE SCALE GENOMIC DNA]</scope>
    <source>
        <strain evidence="3">H4X</strain>
    </source>
</reference>
<dbReference type="EMBL" id="QRGR01000009">
    <property type="protein sequence ID" value="RDV15358.1"/>
    <property type="molecule type" value="Genomic_DNA"/>
</dbReference>
<dbReference type="RefSeq" id="WP_115565376.1">
    <property type="nucleotide sequence ID" value="NZ_QRGR01000009.1"/>
</dbReference>
<organism evidence="2 3">
    <name type="scientific">Pontibacter diazotrophicus</name>
    <dbReference type="NCBI Taxonomy" id="1400979"/>
    <lineage>
        <taxon>Bacteria</taxon>
        <taxon>Pseudomonadati</taxon>
        <taxon>Bacteroidota</taxon>
        <taxon>Cytophagia</taxon>
        <taxon>Cytophagales</taxon>
        <taxon>Hymenobacteraceae</taxon>
        <taxon>Pontibacter</taxon>
    </lineage>
</organism>
<evidence type="ECO:0008006" key="4">
    <source>
        <dbReference type="Google" id="ProtNLM"/>
    </source>
</evidence>
<keyword evidence="3" id="KW-1185">Reference proteome</keyword>
<evidence type="ECO:0000256" key="1">
    <source>
        <dbReference type="SAM" id="SignalP"/>
    </source>
</evidence>
<dbReference type="AlphaFoldDB" id="A0A3D8LD67"/>
<proteinExistence type="predicted"/>